<dbReference type="Gene3D" id="2.50.20.10">
    <property type="entry name" value="Lipoprotein localisation LolA/LolB/LppX"/>
    <property type="match status" value="1"/>
</dbReference>
<comment type="caution">
    <text evidence="3">The sequence shown here is derived from an EMBL/GenBank/DDBJ whole genome shotgun (WGS) entry which is preliminary data.</text>
</comment>
<proteinExistence type="predicted"/>
<sequence>MKIRVAKYLFLLMTILVLSACGAQSKEDVLKKLSNKWVDAKGYELTAEMTILTGQEPRIYDVEVWHTKPDFYRVKVSDADAGNTQMIVRNADGVFVVTPELNKTYKFQSKWPTENSQAYLIGSLAEDIKKDKSSTFKEEEDKYVFETKTSNNHKNMLPSQVVHIDKKTLLPTEVSILNENKEEQIHIKFNQVSLGKTHTAGEYKIEQEATTPDDGKETAAPEDGKAASIETSAEIDNAEFKTHYPLIKWENVHNIDEKVLKDGEDKRVILTYSGDKEFTIIQQLSEPSITPTIPVFAPGDPIDLGFAIGAITEQSISWEQDGMSFFLATSSLSKEEMIEVAASMAVEGMK</sequence>
<keyword evidence="3" id="KW-0449">Lipoprotein</keyword>
<gene>
    <name evidence="3" type="ORF">C7437_10522</name>
</gene>
<dbReference type="Pfam" id="PF03548">
    <property type="entry name" value="LolA"/>
    <property type="match status" value="1"/>
</dbReference>
<evidence type="ECO:0000256" key="2">
    <source>
        <dbReference type="SAM" id="SignalP"/>
    </source>
</evidence>
<dbReference type="RefSeq" id="WP_111439861.1">
    <property type="nucleotide sequence ID" value="NZ_QKZI01000005.1"/>
</dbReference>
<evidence type="ECO:0000313" key="3">
    <source>
        <dbReference type="EMBL" id="PZX03825.1"/>
    </source>
</evidence>
<organism evidence="3 4">
    <name type="scientific">Psychrobacillus insolitus</name>
    <dbReference type="NCBI Taxonomy" id="1461"/>
    <lineage>
        <taxon>Bacteria</taxon>
        <taxon>Bacillati</taxon>
        <taxon>Bacillota</taxon>
        <taxon>Bacilli</taxon>
        <taxon>Bacillales</taxon>
        <taxon>Bacillaceae</taxon>
        <taxon>Psychrobacillus</taxon>
    </lineage>
</organism>
<dbReference type="PANTHER" id="PTHR37507">
    <property type="entry name" value="SPORULATION PROTEIN YDCC"/>
    <property type="match status" value="1"/>
</dbReference>
<feature type="region of interest" description="Disordered" evidence="1">
    <location>
        <begin position="205"/>
        <end position="227"/>
    </location>
</feature>
<evidence type="ECO:0000256" key="1">
    <source>
        <dbReference type="SAM" id="MobiDB-lite"/>
    </source>
</evidence>
<dbReference type="PROSITE" id="PS51257">
    <property type="entry name" value="PROKAR_LIPOPROTEIN"/>
    <property type="match status" value="1"/>
</dbReference>
<protein>
    <submittedName>
        <fullName evidence="3">Outer membrane lipoprotein-sorting protein</fullName>
    </submittedName>
</protein>
<reference evidence="3 4" key="1">
    <citation type="submission" date="2018-06" db="EMBL/GenBank/DDBJ databases">
        <title>Genomic Encyclopedia of Type Strains, Phase IV (KMG-IV): sequencing the most valuable type-strain genomes for metagenomic binning, comparative biology and taxonomic classification.</title>
        <authorList>
            <person name="Goeker M."/>
        </authorList>
    </citation>
    <scope>NUCLEOTIDE SEQUENCE [LARGE SCALE GENOMIC DNA]</scope>
    <source>
        <strain evidence="3 4">DSM 5</strain>
    </source>
</reference>
<dbReference type="OrthoDB" id="9785380at2"/>
<feature type="chain" id="PRO_5015962709" evidence="2">
    <location>
        <begin position="24"/>
        <end position="350"/>
    </location>
</feature>
<name>A0A2W7N0G2_9BACI</name>
<accession>A0A2W7N0G2</accession>
<dbReference type="Proteomes" id="UP000248646">
    <property type="component" value="Unassembled WGS sequence"/>
</dbReference>
<dbReference type="InterPro" id="IPR004564">
    <property type="entry name" value="OM_lipoprot_carrier_LolA-like"/>
</dbReference>
<keyword evidence="4" id="KW-1185">Reference proteome</keyword>
<dbReference type="InterPro" id="IPR052944">
    <property type="entry name" value="Sporulation_related"/>
</dbReference>
<evidence type="ECO:0000313" key="4">
    <source>
        <dbReference type="Proteomes" id="UP000248646"/>
    </source>
</evidence>
<dbReference type="SUPFAM" id="SSF89392">
    <property type="entry name" value="Prokaryotic lipoproteins and lipoprotein localization factors"/>
    <property type="match status" value="1"/>
</dbReference>
<feature type="signal peptide" evidence="2">
    <location>
        <begin position="1"/>
        <end position="23"/>
    </location>
</feature>
<dbReference type="PANTHER" id="PTHR37507:SF2">
    <property type="entry name" value="SPORULATION PROTEIN YDCC"/>
    <property type="match status" value="1"/>
</dbReference>
<dbReference type="InterPro" id="IPR029046">
    <property type="entry name" value="LolA/LolB/LppX"/>
</dbReference>
<feature type="compositionally biased region" description="Basic and acidic residues" evidence="1">
    <location>
        <begin position="205"/>
        <end position="225"/>
    </location>
</feature>
<dbReference type="AlphaFoldDB" id="A0A2W7N0G2"/>
<dbReference type="EMBL" id="QKZI01000005">
    <property type="protein sequence ID" value="PZX03825.1"/>
    <property type="molecule type" value="Genomic_DNA"/>
</dbReference>
<keyword evidence="2" id="KW-0732">Signal</keyword>